<dbReference type="EMBL" id="KX668264">
    <property type="protein sequence ID" value="AOX48525.1"/>
    <property type="molecule type" value="Genomic_DNA"/>
</dbReference>
<organism evidence="1">
    <name type="scientific">Edwardsiella ictaluri</name>
    <dbReference type="NCBI Taxonomy" id="67780"/>
    <lineage>
        <taxon>Bacteria</taxon>
        <taxon>Pseudomonadati</taxon>
        <taxon>Pseudomonadota</taxon>
        <taxon>Gammaproteobacteria</taxon>
        <taxon>Enterobacterales</taxon>
        <taxon>Hafniaceae</taxon>
        <taxon>Edwardsiella</taxon>
    </lineage>
</organism>
<protein>
    <submittedName>
        <fullName evidence="1">Uncharacterized protein</fullName>
    </submittedName>
</protein>
<keyword evidence="1" id="KW-0614">Plasmid</keyword>
<accession>A0A2Z2CQ44</accession>
<evidence type="ECO:0000313" key="1">
    <source>
        <dbReference type="EMBL" id="AOX48525.1"/>
    </source>
</evidence>
<name>A0A2Z2CQ44_EDWIC</name>
<reference evidence="1" key="1">
    <citation type="journal article" date="2016" name="J. Fish Dis.">
        <title>Edwardsiella ictaluri infection in Pangasius catfish imported from West Bengal into the Southern Caribbean.</title>
        <authorList>
            <person name="Phillips A.C."/>
            <person name="Reichley S.R."/>
            <person name="Ware C."/>
            <person name="Griffin M.J."/>
        </authorList>
    </citation>
    <scope>NUCLEOTIDE SEQUENCE</scope>
    <source>
        <strain evidence="1">UWI-1</strain>
        <plasmid evidence="1">pEI1</plasmid>
    </source>
</reference>
<sequence>MQRAPTEDDETPFFHRLRPPDELHRNSVISGAQVRGGETRQDLKIPGISPRWLPRALSCSCLAVYRCLSAVMAAYSHTTPDTRFRLGSSLQAGLYARPPRSVRPPRVVG</sequence>
<reference evidence="1" key="2">
    <citation type="submission" date="2016-08" db="EMBL/GenBank/DDBJ databases">
        <authorList>
            <person name="Phillips A."/>
            <person name="Reichley S."/>
            <person name="Ware C."/>
            <person name="Griffin M."/>
        </authorList>
    </citation>
    <scope>NUCLEOTIDE SEQUENCE</scope>
    <source>
        <strain evidence="1">UWI-1</strain>
        <plasmid evidence="1">pEI1</plasmid>
    </source>
</reference>
<dbReference type="AlphaFoldDB" id="A0A2Z2CQ44"/>
<geneLocation type="plasmid" evidence="1">
    <name>pEI1</name>
</geneLocation>
<proteinExistence type="predicted"/>